<dbReference type="EMBL" id="AFEU01000002">
    <property type="protein sequence ID" value="EIJ80633.1"/>
    <property type="molecule type" value="Genomic_DNA"/>
</dbReference>
<accession>I3E2B2</accession>
<organism evidence="1 2">
    <name type="scientific">Bacillus methanolicus PB1</name>
    <dbReference type="NCBI Taxonomy" id="997296"/>
    <lineage>
        <taxon>Bacteria</taxon>
        <taxon>Bacillati</taxon>
        <taxon>Bacillota</taxon>
        <taxon>Bacilli</taxon>
        <taxon>Bacillales</taxon>
        <taxon>Bacillaceae</taxon>
        <taxon>Bacillus</taxon>
    </lineage>
</organism>
<dbReference type="Proteomes" id="UP000010523">
    <property type="component" value="Unassembled WGS sequence"/>
</dbReference>
<gene>
    <name evidence="1" type="ORF">PB1_09742</name>
</gene>
<comment type="caution">
    <text evidence="1">The sequence shown here is derived from an EMBL/GenBank/DDBJ whole genome shotgun (WGS) entry which is preliminary data.</text>
</comment>
<name>I3E2B2_BACMT</name>
<dbReference type="AlphaFoldDB" id="I3E2B2"/>
<keyword evidence="2" id="KW-1185">Reference proteome</keyword>
<evidence type="ECO:0000313" key="2">
    <source>
        <dbReference type="Proteomes" id="UP000010523"/>
    </source>
</evidence>
<proteinExistence type="predicted"/>
<sequence>MKFGSFHIGSFFFIISKETFESKLAGSNVKGQTPPIFGLQSFII</sequence>
<protein>
    <submittedName>
        <fullName evidence="1">Uncharacterized protein</fullName>
    </submittedName>
</protein>
<reference evidence="1 2" key="1">
    <citation type="journal article" date="2012" name="Appl. Environ. Microbiol.">
        <title>Genome Sequence of Thermotolerant Bacillus methanolicus: Features and Regulation Related to Methylotrophy and Production of L-Lysine and L-Glutamate from Methanol.</title>
        <authorList>
            <person name="Heggeset T.M."/>
            <person name="Krog A."/>
            <person name="Balzer S."/>
            <person name="Wentzel A."/>
            <person name="Ellingsen T.E."/>
            <person name="Brautaset T."/>
        </authorList>
    </citation>
    <scope>NUCLEOTIDE SEQUENCE [LARGE SCALE GENOMIC DNA]</scope>
    <source>
        <strain evidence="1 2">PB1</strain>
    </source>
</reference>
<evidence type="ECO:0000313" key="1">
    <source>
        <dbReference type="EMBL" id="EIJ80633.1"/>
    </source>
</evidence>